<organism evidence="2 3">
    <name type="scientific">Actinocatenispora rupis</name>
    <dbReference type="NCBI Taxonomy" id="519421"/>
    <lineage>
        <taxon>Bacteria</taxon>
        <taxon>Bacillati</taxon>
        <taxon>Actinomycetota</taxon>
        <taxon>Actinomycetes</taxon>
        <taxon>Micromonosporales</taxon>
        <taxon>Micromonosporaceae</taxon>
        <taxon>Actinocatenispora</taxon>
    </lineage>
</organism>
<keyword evidence="1" id="KW-0812">Transmembrane</keyword>
<feature type="transmembrane region" description="Helical" evidence="1">
    <location>
        <begin position="24"/>
        <end position="49"/>
    </location>
</feature>
<dbReference type="EMBL" id="BOMB01000008">
    <property type="protein sequence ID" value="GID10650.1"/>
    <property type="molecule type" value="Genomic_DNA"/>
</dbReference>
<evidence type="ECO:0000256" key="1">
    <source>
        <dbReference type="SAM" id="Phobius"/>
    </source>
</evidence>
<keyword evidence="1" id="KW-1133">Transmembrane helix</keyword>
<protein>
    <submittedName>
        <fullName evidence="2">Uncharacterized protein</fullName>
    </submittedName>
</protein>
<comment type="caution">
    <text evidence="2">The sequence shown here is derived from an EMBL/GenBank/DDBJ whole genome shotgun (WGS) entry which is preliminary data.</text>
</comment>
<reference evidence="2" key="1">
    <citation type="submission" date="2021-01" db="EMBL/GenBank/DDBJ databases">
        <title>Whole genome shotgun sequence of Actinocatenispora rupis NBRC 107355.</title>
        <authorList>
            <person name="Komaki H."/>
            <person name="Tamura T."/>
        </authorList>
    </citation>
    <scope>NUCLEOTIDE SEQUENCE</scope>
    <source>
        <strain evidence="2">NBRC 107355</strain>
    </source>
</reference>
<evidence type="ECO:0000313" key="2">
    <source>
        <dbReference type="EMBL" id="GID10650.1"/>
    </source>
</evidence>
<feature type="transmembrane region" description="Helical" evidence="1">
    <location>
        <begin position="125"/>
        <end position="147"/>
    </location>
</feature>
<sequence>MAAAGSAYCVVMVGLTFVPWLPPFSGWVVLPAVVTAAPCFFTALFLGILHSRGLPGSSVPYLIGSVPTRLRVAGLAVAFGCFLVIVLTAPSINRFGVGVVDGHHGHRPDTVIGRTEYERQLRYDFRVGFCAAGWFTALPGLMIAGAAQHRAEGEAGS</sequence>
<keyword evidence="3" id="KW-1185">Reference proteome</keyword>
<keyword evidence="1" id="KW-0472">Membrane</keyword>
<dbReference type="AlphaFoldDB" id="A0A8J3IXQ5"/>
<proteinExistence type="predicted"/>
<feature type="transmembrane region" description="Helical" evidence="1">
    <location>
        <begin position="70"/>
        <end position="92"/>
    </location>
</feature>
<accession>A0A8J3IXQ5</accession>
<dbReference type="Proteomes" id="UP000612808">
    <property type="component" value="Unassembled WGS sequence"/>
</dbReference>
<gene>
    <name evidence="2" type="ORF">Aru02nite_15390</name>
</gene>
<name>A0A8J3IXQ5_9ACTN</name>
<evidence type="ECO:0000313" key="3">
    <source>
        <dbReference type="Proteomes" id="UP000612808"/>
    </source>
</evidence>